<dbReference type="OrthoDB" id="185373at2759"/>
<dbReference type="FunFam" id="1.25.40.10:FF:000090">
    <property type="entry name" value="Pentatricopeptide repeat-containing protein, chloroplastic"/>
    <property type="match status" value="1"/>
</dbReference>
<dbReference type="GO" id="GO:0003723">
    <property type="term" value="F:RNA binding"/>
    <property type="evidence" value="ECO:0007669"/>
    <property type="project" value="InterPro"/>
</dbReference>
<dbReference type="AlphaFoldDB" id="A0A0K9P5D7"/>
<dbReference type="STRING" id="29655.A0A0K9P5D7"/>
<keyword evidence="4" id="KW-1185">Reference proteome</keyword>
<organism evidence="3 4">
    <name type="scientific">Zostera marina</name>
    <name type="common">Eelgrass</name>
    <dbReference type="NCBI Taxonomy" id="29655"/>
    <lineage>
        <taxon>Eukaryota</taxon>
        <taxon>Viridiplantae</taxon>
        <taxon>Streptophyta</taxon>
        <taxon>Embryophyta</taxon>
        <taxon>Tracheophyta</taxon>
        <taxon>Spermatophyta</taxon>
        <taxon>Magnoliopsida</taxon>
        <taxon>Liliopsida</taxon>
        <taxon>Zosteraceae</taxon>
        <taxon>Zostera</taxon>
    </lineage>
</organism>
<keyword evidence="1" id="KW-0677">Repeat</keyword>
<dbReference type="PANTHER" id="PTHR47926">
    <property type="entry name" value="PENTATRICOPEPTIDE REPEAT-CONTAINING PROTEIN"/>
    <property type="match status" value="1"/>
</dbReference>
<name>A0A0K9P5D7_ZOSMR</name>
<reference evidence="4" key="1">
    <citation type="journal article" date="2016" name="Nature">
        <title>The genome of the seagrass Zostera marina reveals angiosperm adaptation to the sea.</title>
        <authorList>
            <person name="Olsen J.L."/>
            <person name="Rouze P."/>
            <person name="Verhelst B."/>
            <person name="Lin Y.-C."/>
            <person name="Bayer T."/>
            <person name="Collen J."/>
            <person name="Dattolo E."/>
            <person name="De Paoli E."/>
            <person name="Dittami S."/>
            <person name="Maumus F."/>
            <person name="Michel G."/>
            <person name="Kersting A."/>
            <person name="Lauritano C."/>
            <person name="Lohaus R."/>
            <person name="Toepel M."/>
            <person name="Tonon T."/>
            <person name="Vanneste K."/>
            <person name="Amirebrahimi M."/>
            <person name="Brakel J."/>
            <person name="Bostroem C."/>
            <person name="Chovatia M."/>
            <person name="Grimwood J."/>
            <person name="Jenkins J.W."/>
            <person name="Jueterbock A."/>
            <person name="Mraz A."/>
            <person name="Stam W.T."/>
            <person name="Tice H."/>
            <person name="Bornberg-Bauer E."/>
            <person name="Green P.J."/>
            <person name="Pearson G.A."/>
            <person name="Procaccini G."/>
            <person name="Duarte C.M."/>
            <person name="Schmutz J."/>
            <person name="Reusch T.B.H."/>
            <person name="Van de Peer Y."/>
        </authorList>
    </citation>
    <scope>NUCLEOTIDE SEQUENCE [LARGE SCALE GENOMIC DNA]</scope>
    <source>
        <strain evidence="4">cv. Finnish</strain>
    </source>
</reference>
<protein>
    <submittedName>
        <fullName evidence="3">Pentatricopeptide repeat-containing protein</fullName>
    </submittedName>
</protein>
<dbReference type="PANTHER" id="PTHR47926:SF411">
    <property type="entry name" value="PENTATRICOPEPTIDE REPEAT-CONTAINING PROTEIN"/>
    <property type="match status" value="1"/>
</dbReference>
<feature type="repeat" description="PPR" evidence="2">
    <location>
        <begin position="301"/>
        <end position="335"/>
    </location>
</feature>
<proteinExistence type="predicted"/>
<evidence type="ECO:0000256" key="1">
    <source>
        <dbReference type="ARBA" id="ARBA00022737"/>
    </source>
</evidence>
<dbReference type="EMBL" id="LFYR01001173">
    <property type="protein sequence ID" value="KMZ64208.1"/>
    <property type="molecule type" value="Genomic_DNA"/>
</dbReference>
<dbReference type="OMA" id="AYEFISM"/>
<dbReference type="Proteomes" id="UP000036987">
    <property type="component" value="Unassembled WGS sequence"/>
</dbReference>
<dbReference type="Pfam" id="PF13041">
    <property type="entry name" value="PPR_2"/>
    <property type="match status" value="2"/>
</dbReference>
<dbReference type="InterPro" id="IPR046960">
    <property type="entry name" value="PPR_At4g14850-like_plant"/>
</dbReference>
<feature type="repeat" description="PPR" evidence="2">
    <location>
        <begin position="197"/>
        <end position="231"/>
    </location>
</feature>
<dbReference type="NCBIfam" id="TIGR00756">
    <property type="entry name" value="PPR"/>
    <property type="match status" value="3"/>
</dbReference>
<dbReference type="PROSITE" id="PS51375">
    <property type="entry name" value="PPR"/>
    <property type="match status" value="3"/>
</dbReference>
<dbReference type="InterPro" id="IPR002885">
    <property type="entry name" value="PPR_rpt"/>
</dbReference>
<dbReference type="Pfam" id="PF01535">
    <property type="entry name" value="PPR"/>
    <property type="match status" value="3"/>
</dbReference>
<dbReference type="GO" id="GO:0009451">
    <property type="term" value="P:RNA modification"/>
    <property type="evidence" value="ECO:0000318"/>
    <property type="project" value="GO_Central"/>
</dbReference>
<dbReference type="InterPro" id="IPR011990">
    <property type="entry name" value="TPR-like_helical_dom_sf"/>
</dbReference>
<comment type="caution">
    <text evidence="3">The sequence shown here is derived from an EMBL/GenBank/DDBJ whole genome shotgun (WGS) entry which is preliminary data.</text>
</comment>
<gene>
    <name evidence="3" type="ORF">ZOSMA_37G00890</name>
</gene>
<evidence type="ECO:0000313" key="3">
    <source>
        <dbReference type="EMBL" id="KMZ64208.1"/>
    </source>
</evidence>
<feature type="repeat" description="PPR" evidence="2">
    <location>
        <begin position="336"/>
        <end position="366"/>
    </location>
</feature>
<dbReference type="Gene3D" id="1.25.40.10">
    <property type="entry name" value="Tetratricopeptide repeat domain"/>
    <property type="match status" value="2"/>
</dbReference>
<dbReference type="FunFam" id="1.25.40.10:FF:000344">
    <property type="entry name" value="Pentatricopeptide repeat-containing protein"/>
    <property type="match status" value="1"/>
</dbReference>
<evidence type="ECO:0000313" key="4">
    <source>
        <dbReference type="Proteomes" id="UP000036987"/>
    </source>
</evidence>
<evidence type="ECO:0000256" key="2">
    <source>
        <dbReference type="PROSITE-ProRule" id="PRU00708"/>
    </source>
</evidence>
<accession>A0A0K9P5D7</accession>
<sequence length="492" mass="54824">MRFLRGYCSITAVSDLELPPKWVTTNRIFQKYPRLRSLHQCRFLQELQIFHSYTIVTGVITNPFVASYILQQSVTAIPHPCLRYSSTIFANMVDPTVFSWNTMIRAFTSDALFLYEEMRRRGVLPDKHTYPFLLIACRRRTSPSLVDAGLGRSVHVHCLATGFGNDSFVQTGLMAMYFTFGLKEDAGNVFDEMADKDVVSWTGMISGLVDCNSYKDAFLMFNIMRRDKSSPLPNTATLLSLMSASLNLGSLAIAASIHSYLAKSGITSNLSISNSLIDMYGKCGSSSDAMEMFIYMDNIRDVHSWTSVITSLALNGHGRTALEIFSGMKTSGIVPDSVTFIAILSACSHSGFVDEGKSVFESMVKDFTIVPDTKHYGCMVDLLSRAGHLEDAYRFISKMDVKPNLEILGSLLSACRIHKNSDLGLIVSEKIKCVCKEEGYVGGPDVLLSNIYAQEEQWDNVVSIRNGMRMKKKRINQSSSSRSLVEVNMKVH</sequence>